<dbReference type="GO" id="GO:0000055">
    <property type="term" value="P:ribosomal large subunit export from nucleus"/>
    <property type="evidence" value="ECO:0007669"/>
    <property type="project" value="TreeGrafter"/>
</dbReference>
<keyword evidence="4" id="KW-0677">Repeat</keyword>
<name>A0A162UTN5_PHYB8</name>
<evidence type="ECO:0000313" key="11">
    <source>
        <dbReference type="Proteomes" id="UP000077315"/>
    </source>
</evidence>
<dbReference type="Proteomes" id="UP000077315">
    <property type="component" value="Unassembled WGS sequence"/>
</dbReference>
<dbReference type="GO" id="GO:0000056">
    <property type="term" value="P:ribosomal small subunit export from nucleus"/>
    <property type="evidence" value="ECO:0007669"/>
    <property type="project" value="TreeGrafter"/>
</dbReference>
<dbReference type="InterPro" id="IPR011989">
    <property type="entry name" value="ARM-like"/>
</dbReference>
<gene>
    <name evidence="10" type="ORF">PHYBLDRAFT_141758</name>
</gene>
<dbReference type="Gene3D" id="1.25.10.10">
    <property type="entry name" value="Leucine-rich Repeat Variant"/>
    <property type="match status" value="1"/>
</dbReference>
<dbReference type="PANTHER" id="PTHR11223:SF2">
    <property type="entry name" value="EXPORTIN-1"/>
    <property type="match status" value="1"/>
</dbReference>
<dbReference type="GO" id="GO:0006611">
    <property type="term" value="P:protein export from nucleus"/>
    <property type="evidence" value="ECO:0007669"/>
    <property type="project" value="InterPro"/>
</dbReference>
<dbReference type="AlphaFoldDB" id="A0A162UTN5"/>
<keyword evidence="5" id="KW-0509">mRNA transport</keyword>
<dbReference type="InterPro" id="IPR013598">
    <property type="entry name" value="Exportin-1/Importin-b-like"/>
</dbReference>
<dbReference type="PROSITE" id="PS50166">
    <property type="entry name" value="IMPORTIN_B_NT"/>
    <property type="match status" value="1"/>
</dbReference>
<dbReference type="InterPro" id="IPR014877">
    <property type="entry name" value="XPO1_C_dom"/>
</dbReference>
<sequence length="1032" mass="118108">MSENLLINFNGPFDVGELDRTVDAFYNGNTAMRQHAQEILTQFQNHPNSWQLVDQILENSQSLYAKFIGLCILESFVVVRWNTLPLDQRLGIRNYIVKIIVDLSSDKPKDGPEKTFINKLNVVLVQILKKEWPQHWAGFIPEIIESSKTNLSLCENNMKILKLLSEEVFDFSGDHMTQTKMKKLKHQMVDEFGVVFTLCRQVLASKAASSSLALATLETLQRILSWIPMRFIFESDLIEALQSKLLEEKDQRNMALKCFTEIVGIEVSPRYHQKLTQIYESVMKVISQIIPFTSDIAVLYETADRYDQELVQDLALFLTTFLSKYSTLLESQSIKSMAVESHQYLLQLTRVPEREILKICLEYWGKMVYEISEQASRSTSITPLRMQHTLYAEILKELRSILIENMAQPDEILVVTDEQGDIECEFVKQSDLTALHKSMRQVFGLLTALDMNLTEQIICENLARLLNTDQWSWSNMYKLCWSVGAMSSSMDENVEERILVRFTQSLVNLLNASAHNKDQACVVASCILYLAEQYPRFLKSHWDFLVLVMGMILKYLHDPQVSVREMACDAFLKICQGCLRELSVVQPNGQPPMLESFVMDVQGITSDLDPGQVCIIYESIGHVVSAAPIDYQKQLIGPWMRLPNETYEAALQQFVTSPEALESPGTLKALLNILKINTSACSSVGPGYLIQLQFIIPRLIITYKSASDRIKIAPVQDGQVVRSLRRIKSEILQLVEKFMVASEKIEEDNNSLLSELLNVIMEDYDQSLAALREPGVLDVMTSVFEKMKNDLWPGLLEATYNTVFKPTLEMISQNFVDFPEHRHGFYRLLRVLNRKCLTELLTGPPATFQLFIDSILWGTKHTIRDVSQVALQTCLDLIHNVSQLEDEDQASDFYSAFYVRILREIISVLVDPDHMNGFNYQSQILATMLGLVQEGEIYTRLFDPSTVENPLMSNTEFLQEYAQQLLCEAFPLLQKDQIDVLVMGMFEYSGDLSRFQTDLRDFLIDIREVGEDTGQARQIQEQEAELELLQCL</sequence>
<evidence type="ECO:0000256" key="6">
    <source>
        <dbReference type="ARBA" id="ARBA00022927"/>
    </source>
</evidence>
<evidence type="ECO:0000256" key="7">
    <source>
        <dbReference type="ARBA" id="ARBA00023242"/>
    </source>
</evidence>
<dbReference type="InterPro" id="IPR001494">
    <property type="entry name" value="Importin-beta_N"/>
</dbReference>
<protein>
    <recommendedName>
        <fullName evidence="8">Exportin-1</fullName>
    </recommendedName>
</protein>
<dbReference type="GeneID" id="28991565"/>
<reference evidence="11" key="1">
    <citation type="submission" date="2015-06" db="EMBL/GenBank/DDBJ databases">
        <title>Expansion of signal transduction pathways in fungi by whole-genome duplication.</title>
        <authorList>
            <consortium name="DOE Joint Genome Institute"/>
            <person name="Corrochano L.M."/>
            <person name="Kuo A."/>
            <person name="Marcet-Houben M."/>
            <person name="Polaino S."/>
            <person name="Salamov A."/>
            <person name="Villalobos J.M."/>
            <person name="Alvarez M.I."/>
            <person name="Avalos J."/>
            <person name="Benito E.P."/>
            <person name="Benoit I."/>
            <person name="Burger G."/>
            <person name="Camino L.P."/>
            <person name="Canovas D."/>
            <person name="Cerda-Olmedo E."/>
            <person name="Cheng J.-F."/>
            <person name="Dominguez A."/>
            <person name="Elias M."/>
            <person name="Eslava A.P."/>
            <person name="Glaser F."/>
            <person name="Grimwood J."/>
            <person name="Gutierrez G."/>
            <person name="Heitman J."/>
            <person name="Henrissat B."/>
            <person name="Iturriaga E.A."/>
            <person name="Lang B.F."/>
            <person name="Lavin J.L."/>
            <person name="Lee S."/>
            <person name="Li W."/>
            <person name="Lindquist E."/>
            <person name="Lopez-Garcia S."/>
            <person name="Luque E.M."/>
            <person name="Marcos A.T."/>
            <person name="Martin J."/>
            <person name="McCluskey K."/>
            <person name="Medina H.R."/>
            <person name="Miralles-Duran A."/>
            <person name="Miyazaki A."/>
            <person name="Munoz-Torres E."/>
            <person name="Oguiza J.A."/>
            <person name="Ohm R."/>
            <person name="Olmedo M."/>
            <person name="Orejas M."/>
            <person name="Ortiz-Castellanos L."/>
            <person name="Pisabarro A.G."/>
            <person name="Rodriguez-Romero J."/>
            <person name="Ruiz-Herrera J."/>
            <person name="Ruiz-Vazquez R."/>
            <person name="Sanz C."/>
            <person name="Schackwitz W."/>
            <person name="Schmutz J."/>
            <person name="Shahriari M."/>
            <person name="Shelest E."/>
            <person name="Silva-Franco F."/>
            <person name="Soanes D."/>
            <person name="Syed K."/>
            <person name="Tagua V.G."/>
            <person name="Talbot N.J."/>
            <person name="Thon M."/>
            <person name="De vries R.P."/>
            <person name="Wiebenga A."/>
            <person name="Yadav J.S."/>
            <person name="Braun E.L."/>
            <person name="Baker S."/>
            <person name="Garre V."/>
            <person name="Horwitz B."/>
            <person name="Torres-Martinez S."/>
            <person name="Idnurm A."/>
            <person name="Herrera-Estrella A."/>
            <person name="Gabaldon T."/>
            <person name="Grigoriev I.V."/>
        </authorList>
    </citation>
    <scope>NUCLEOTIDE SEQUENCE [LARGE SCALE GENOMIC DNA]</scope>
    <source>
        <strain evidence="11">NRRL 1555(-)</strain>
    </source>
</reference>
<dbReference type="GO" id="GO:0005049">
    <property type="term" value="F:nuclear export signal receptor activity"/>
    <property type="evidence" value="ECO:0007669"/>
    <property type="project" value="InterPro"/>
</dbReference>
<dbReference type="SMART" id="SM01102">
    <property type="entry name" value="CRM1_C"/>
    <property type="match status" value="1"/>
</dbReference>
<dbReference type="Pfam" id="PF08389">
    <property type="entry name" value="Xpo1"/>
    <property type="match status" value="1"/>
</dbReference>
<dbReference type="GO" id="GO:0031267">
    <property type="term" value="F:small GTPase binding"/>
    <property type="evidence" value="ECO:0007669"/>
    <property type="project" value="InterPro"/>
</dbReference>
<dbReference type="GO" id="GO:0051028">
    <property type="term" value="P:mRNA transport"/>
    <property type="evidence" value="ECO:0007669"/>
    <property type="project" value="UniProtKB-KW"/>
</dbReference>
<keyword evidence="7" id="KW-0539">Nucleus</keyword>
<feature type="domain" description="Importin N-terminal" evidence="9">
    <location>
        <begin position="36"/>
        <end position="102"/>
    </location>
</feature>
<dbReference type="Pfam" id="PF03810">
    <property type="entry name" value="IBN_N"/>
    <property type="match status" value="1"/>
</dbReference>
<dbReference type="InterPro" id="IPR041235">
    <property type="entry name" value="Exp1_repeat_2"/>
</dbReference>
<dbReference type="GO" id="GO:0005737">
    <property type="term" value="C:cytoplasm"/>
    <property type="evidence" value="ECO:0007669"/>
    <property type="project" value="TreeGrafter"/>
</dbReference>
<accession>A0A162UTN5</accession>
<dbReference type="InterPro" id="IPR040485">
    <property type="entry name" value="XPO1_repeat_3"/>
</dbReference>
<dbReference type="Pfam" id="PF18777">
    <property type="entry name" value="CRM1_repeat"/>
    <property type="match status" value="1"/>
</dbReference>
<dbReference type="FunFam" id="1.25.10.10:FF:001255">
    <property type="entry name" value="Exportin 1"/>
    <property type="match status" value="1"/>
</dbReference>
<evidence type="ECO:0000256" key="2">
    <source>
        <dbReference type="ARBA" id="ARBA00009466"/>
    </source>
</evidence>
<proteinExistence type="inferred from homology"/>
<evidence type="ECO:0000256" key="3">
    <source>
        <dbReference type="ARBA" id="ARBA00022448"/>
    </source>
</evidence>
<organism evidence="10 11">
    <name type="scientific">Phycomyces blakesleeanus (strain ATCC 8743b / DSM 1359 / FGSC 10004 / NBRC 33097 / NRRL 1555)</name>
    <dbReference type="NCBI Taxonomy" id="763407"/>
    <lineage>
        <taxon>Eukaryota</taxon>
        <taxon>Fungi</taxon>
        <taxon>Fungi incertae sedis</taxon>
        <taxon>Mucoromycota</taxon>
        <taxon>Mucoromycotina</taxon>
        <taxon>Mucoromycetes</taxon>
        <taxon>Mucorales</taxon>
        <taxon>Phycomycetaceae</taxon>
        <taxon>Phycomyces</taxon>
    </lineage>
</organism>
<evidence type="ECO:0000256" key="5">
    <source>
        <dbReference type="ARBA" id="ARBA00022816"/>
    </source>
</evidence>
<dbReference type="SMART" id="SM00913">
    <property type="entry name" value="IBN_N"/>
    <property type="match status" value="1"/>
</dbReference>
<evidence type="ECO:0000256" key="1">
    <source>
        <dbReference type="ARBA" id="ARBA00004123"/>
    </source>
</evidence>
<comment type="subcellular location">
    <subcellularLocation>
        <location evidence="1">Nucleus</location>
    </subcellularLocation>
</comment>
<dbReference type="InParanoid" id="A0A162UTN5"/>
<dbReference type="Pfam" id="PF18784">
    <property type="entry name" value="CRM1_repeat_2"/>
    <property type="match status" value="1"/>
</dbReference>
<dbReference type="Pfam" id="PF02985">
    <property type="entry name" value="HEAT"/>
    <property type="match status" value="1"/>
</dbReference>
<dbReference type="VEuPathDB" id="FungiDB:PHYBLDRAFT_141758"/>
<dbReference type="OrthoDB" id="2215036at2759"/>
<comment type="similarity">
    <text evidence="2">Belongs to the exportin family.</text>
</comment>
<dbReference type="RefSeq" id="XP_018295933.1">
    <property type="nucleotide sequence ID" value="XM_018430659.1"/>
</dbReference>
<dbReference type="EMBL" id="KV440974">
    <property type="protein sequence ID" value="OAD77893.1"/>
    <property type="molecule type" value="Genomic_DNA"/>
</dbReference>
<keyword evidence="6" id="KW-0653">Protein transport</keyword>
<dbReference type="STRING" id="763407.A0A162UTN5"/>
<dbReference type="InterPro" id="IPR041123">
    <property type="entry name" value="CRM1_repeat"/>
</dbReference>
<dbReference type="InterPro" id="IPR000357">
    <property type="entry name" value="HEAT"/>
</dbReference>
<dbReference type="PANTHER" id="PTHR11223">
    <property type="entry name" value="EXPORTIN 1/5"/>
    <property type="match status" value="1"/>
</dbReference>
<dbReference type="InterPro" id="IPR045065">
    <property type="entry name" value="XPO1/5"/>
</dbReference>
<evidence type="ECO:0000256" key="8">
    <source>
        <dbReference type="ARBA" id="ARBA00073514"/>
    </source>
</evidence>
<dbReference type="InterPro" id="IPR016024">
    <property type="entry name" value="ARM-type_fold"/>
</dbReference>
<keyword evidence="3" id="KW-0813">Transport</keyword>
<dbReference type="SUPFAM" id="SSF48371">
    <property type="entry name" value="ARM repeat"/>
    <property type="match status" value="1"/>
</dbReference>
<evidence type="ECO:0000313" key="10">
    <source>
        <dbReference type="EMBL" id="OAD77893.1"/>
    </source>
</evidence>
<evidence type="ECO:0000256" key="4">
    <source>
        <dbReference type="ARBA" id="ARBA00022737"/>
    </source>
</evidence>
<dbReference type="Pfam" id="PF08767">
    <property type="entry name" value="CRM1_C"/>
    <property type="match status" value="1"/>
</dbReference>
<keyword evidence="11" id="KW-1185">Reference proteome</keyword>
<dbReference type="Pfam" id="PF18787">
    <property type="entry name" value="CRM1_repeat_3"/>
    <property type="match status" value="1"/>
</dbReference>
<evidence type="ECO:0000259" key="9">
    <source>
        <dbReference type="PROSITE" id="PS50166"/>
    </source>
</evidence>
<dbReference type="GO" id="GO:0005634">
    <property type="term" value="C:nucleus"/>
    <property type="evidence" value="ECO:0007669"/>
    <property type="project" value="UniProtKB-SubCell"/>
</dbReference>